<evidence type="ECO:0000259" key="2">
    <source>
        <dbReference type="PROSITE" id="PS50110"/>
    </source>
</evidence>
<protein>
    <recommendedName>
        <fullName evidence="2">Response regulatory domain-containing protein</fullName>
    </recommendedName>
</protein>
<reference evidence="3" key="1">
    <citation type="journal article" date="2014" name="Int. J. Syst. Evol. Microbiol.">
        <title>Complete genome sequence of Corynebacterium casei LMG S-19264T (=DSM 44701T), isolated from a smear-ripened cheese.</title>
        <authorList>
            <consortium name="US DOE Joint Genome Institute (JGI-PGF)"/>
            <person name="Walter F."/>
            <person name="Albersmeier A."/>
            <person name="Kalinowski J."/>
            <person name="Ruckert C."/>
        </authorList>
    </citation>
    <scope>NUCLEOTIDE SEQUENCE</scope>
    <source>
        <strain evidence="3">CGMCC 1.15958</strain>
    </source>
</reference>
<reference evidence="3" key="2">
    <citation type="submission" date="2020-09" db="EMBL/GenBank/DDBJ databases">
        <authorList>
            <person name="Sun Q."/>
            <person name="Zhou Y."/>
        </authorList>
    </citation>
    <scope>NUCLEOTIDE SEQUENCE</scope>
    <source>
        <strain evidence="3">CGMCC 1.15958</strain>
    </source>
</reference>
<gene>
    <name evidence="3" type="ORF">GCM10011514_18880</name>
</gene>
<keyword evidence="1" id="KW-0597">Phosphoprotein</keyword>
<keyword evidence="4" id="KW-1185">Reference proteome</keyword>
<dbReference type="PROSITE" id="PS50110">
    <property type="entry name" value="RESPONSE_REGULATORY"/>
    <property type="match status" value="1"/>
</dbReference>
<dbReference type="Pfam" id="PF00072">
    <property type="entry name" value="Response_reg"/>
    <property type="match status" value="1"/>
</dbReference>
<evidence type="ECO:0000313" key="3">
    <source>
        <dbReference type="EMBL" id="GGD54925.1"/>
    </source>
</evidence>
<dbReference type="InterPro" id="IPR011006">
    <property type="entry name" value="CheY-like_superfamily"/>
</dbReference>
<dbReference type="AlphaFoldDB" id="A0A916YPB7"/>
<comment type="caution">
    <text evidence="3">The sequence shown here is derived from an EMBL/GenBank/DDBJ whole genome shotgun (WGS) entry which is preliminary data.</text>
</comment>
<organism evidence="3 4">
    <name type="scientific">Emticicia aquatilis</name>
    <dbReference type="NCBI Taxonomy" id="1537369"/>
    <lineage>
        <taxon>Bacteria</taxon>
        <taxon>Pseudomonadati</taxon>
        <taxon>Bacteroidota</taxon>
        <taxon>Cytophagia</taxon>
        <taxon>Cytophagales</taxon>
        <taxon>Leadbetterellaceae</taxon>
        <taxon>Emticicia</taxon>
    </lineage>
</organism>
<accession>A0A916YPB7</accession>
<dbReference type="Gene3D" id="3.40.50.2300">
    <property type="match status" value="1"/>
</dbReference>
<dbReference type="SUPFAM" id="SSF52172">
    <property type="entry name" value="CheY-like"/>
    <property type="match status" value="1"/>
</dbReference>
<evidence type="ECO:0000313" key="4">
    <source>
        <dbReference type="Proteomes" id="UP000609064"/>
    </source>
</evidence>
<dbReference type="Proteomes" id="UP000609064">
    <property type="component" value="Unassembled WGS sequence"/>
</dbReference>
<feature type="domain" description="Response regulatory" evidence="2">
    <location>
        <begin position="5"/>
        <end position="120"/>
    </location>
</feature>
<dbReference type="InterPro" id="IPR001789">
    <property type="entry name" value="Sig_transdc_resp-reg_receiver"/>
</dbReference>
<evidence type="ECO:0000256" key="1">
    <source>
        <dbReference type="PROSITE-ProRule" id="PRU00169"/>
    </source>
</evidence>
<dbReference type="EMBL" id="BMKK01000003">
    <property type="protein sequence ID" value="GGD54925.1"/>
    <property type="molecule type" value="Genomic_DNA"/>
</dbReference>
<proteinExistence type="predicted"/>
<name>A0A916YPB7_9BACT</name>
<dbReference type="RefSeq" id="WP_188765813.1">
    <property type="nucleotide sequence ID" value="NZ_BMKK01000003.1"/>
</dbReference>
<feature type="modified residue" description="4-aspartylphosphate" evidence="1">
    <location>
        <position position="55"/>
    </location>
</feature>
<dbReference type="GO" id="GO:0000160">
    <property type="term" value="P:phosphorelay signal transduction system"/>
    <property type="evidence" value="ECO:0007669"/>
    <property type="project" value="InterPro"/>
</dbReference>
<sequence length="131" mass="15497">MKQFNCLVLEDSLSDQLSIEMILNQFPEIETLYISSSKEFLNEVSKRSYMLIIVDIKLQESVTGIDLIKFLKDASTWVIICSAYESQVYYNQYKSLHFTKFYLQKPVDEYIFKTHIESFLFSKRNLYALDS</sequence>